<dbReference type="Gene3D" id="1.10.287.110">
    <property type="entry name" value="DnaJ domain"/>
    <property type="match status" value="1"/>
</dbReference>
<organism evidence="2 3">
    <name type="scientific">Nosema bombycis (strain CQ1 / CVCC 102059)</name>
    <name type="common">Microsporidian parasite</name>
    <name type="synonym">Pebrine of silkworm</name>
    <dbReference type="NCBI Taxonomy" id="578461"/>
    <lineage>
        <taxon>Eukaryota</taxon>
        <taxon>Fungi</taxon>
        <taxon>Fungi incertae sedis</taxon>
        <taxon>Microsporidia</taxon>
        <taxon>Nosematidae</taxon>
        <taxon>Nosema</taxon>
    </lineage>
</organism>
<protein>
    <submittedName>
        <fullName evidence="2">Chaperone protein dnaJ</fullName>
    </submittedName>
</protein>
<sequence length="126" mass="15123">MSFKTKALECLENGNYEEYYNYSKKQYEETKDDESLVEFNKAKKKLELYKEIKEFMKKEKACYYEVLGLNSDASSKQIREAYTKLMSKFHPDRTKIKESNAVSRIIQKAYSVLSDHEKRREYNLKK</sequence>
<evidence type="ECO:0000313" key="2">
    <source>
        <dbReference type="EMBL" id="EOB12125.1"/>
    </source>
</evidence>
<accession>R0MDH1</accession>
<proteinExistence type="predicted"/>
<dbReference type="HOGENOM" id="CLU_1986888_0_0_1"/>
<evidence type="ECO:0000259" key="1">
    <source>
        <dbReference type="PROSITE" id="PS50076"/>
    </source>
</evidence>
<feature type="non-terminal residue" evidence="2">
    <location>
        <position position="126"/>
    </location>
</feature>
<name>R0MDH1_NOSB1</name>
<dbReference type="InterPro" id="IPR001623">
    <property type="entry name" value="DnaJ_domain"/>
</dbReference>
<dbReference type="PANTHER" id="PTHR44743:SF10">
    <property type="entry name" value="J DOMAIN-CONTAINING PROTEIN"/>
    <property type="match status" value="1"/>
</dbReference>
<dbReference type="PROSITE" id="PS50076">
    <property type="entry name" value="DNAJ_2"/>
    <property type="match status" value="1"/>
</dbReference>
<dbReference type="PANTHER" id="PTHR44743">
    <property type="entry name" value="PUTATIVE, EXPRESSED-RELATED"/>
    <property type="match status" value="1"/>
</dbReference>
<dbReference type="CDD" id="cd06257">
    <property type="entry name" value="DnaJ"/>
    <property type="match status" value="1"/>
</dbReference>
<dbReference type="Proteomes" id="UP000016927">
    <property type="component" value="Unassembled WGS sequence"/>
</dbReference>
<feature type="domain" description="J" evidence="1">
    <location>
        <begin position="62"/>
        <end position="126"/>
    </location>
</feature>
<keyword evidence="3" id="KW-1185">Reference proteome</keyword>
<dbReference type="SMART" id="SM00271">
    <property type="entry name" value="DnaJ"/>
    <property type="match status" value="1"/>
</dbReference>
<dbReference type="VEuPathDB" id="MicrosporidiaDB:NBO_520g0001"/>
<dbReference type="InterPro" id="IPR036869">
    <property type="entry name" value="J_dom_sf"/>
</dbReference>
<dbReference type="AlphaFoldDB" id="R0MDH1"/>
<dbReference type="SUPFAM" id="SSF46565">
    <property type="entry name" value="Chaperone J-domain"/>
    <property type="match status" value="1"/>
</dbReference>
<gene>
    <name evidence="2" type="primary">DNAJ</name>
    <name evidence="2" type="ORF">NBO_520g0001</name>
</gene>
<dbReference type="Pfam" id="PF00226">
    <property type="entry name" value="DnaJ"/>
    <property type="match status" value="1"/>
</dbReference>
<dbReference type="OrthoDB" id="10250354at2759"/>
<dbReference type="EMBL" id="KB909428">
    <property type="protein sequence ID" value="EOB12125.1"/>
    <property type="molecule type" value="Genomic_DNA"/>
</dbReference>
<dbReference type="PRINTS" id="PR00625">
    <property type="entry name" value="JDOMAIN"/>
</dbReference>
<reference evidence="2 3" key="1">
    <citation type="journal article" date="2013" name="BMC Genomics">
        <title>Comparative genomics of parasitic silkworm microsporidia reveal an association between genome expansion and host adaptation.</title>
        <authorList>
            <person name="Pan G."/>
            <person name="Xu J."/>
            <person name="Li T."/>
            <person name="Xia Q."/>
            <person name="Liu S.L."/>
            <person name="Zhang G."/>
            <person name="Li S."/>
            <person name="Li C."/>
            <person name="Liu H."/>
            <person name="Yang L."/>
            <person name="Liu T."/>
            <person name="Zhang X."/>
            <person name="Wu Z."/>
            <person name="Fan W."/>
            <person name="Dang X."/>
            <person name="Xiang H."/>
            <person name="Tao M."/>
            <person name="Li Y."/>
            <person name="Hu J."/>
            <person name="Li Z."/>
            <person name="Lin L."/>
            <person name="Luo J."/>
            <person name="Geng L."/>
            <person name="Wang L."/>
            <person name="Long M."/>
            <person name="Wan Y."/>
            <person name="He N."/>
            <person name="Zhang Z."/>
            <person name="Lu C."/>
            <person name="Keeling P.J."/>
            <person name="Wang J."/>
            <person name="Xiang Z."/>
            <person name="Zhou Z."/>
        </authorList>
    </citation>
    <scope>NUCLEOTIDE SEQUENCE [LARGE SCALE GENOMIC DNA]</scope>
    <source>
        <strain evidence="3">CQ1 / CVCC 102059</strain>
    </source>
</reference>
<dbReference type="STRING" id="578461.R0MDH1"/>
<evidence type="ECO:0000313" key="3">
    <source>
        <dbReference type="Proteomes" id="UP000016927"/>
    </source>
</evidence>